<protein>
    <recommendedName>
        <fullName evidence="3">GAF domain-containing protein</fullName>
    </recommendedName>
</protein>
<dbReference type="RefSeq" id="WP_267534652.1">
    <property type="nucleotide sequence ID" value="NZ_JAPNKA010000001.1"/>
</dbReference>
<gene>
    <name evidence="1" type="ORF">OV287_14770</name>
</gene>
<evidence type="ECO:0000313" key="2">
    <source>
        <dbReference type="Proteomes" id="UP001207654"/>
    </source>
</evidence>
<evidence type="ECO:0000313" key="1">
    <source>
        <dbReference type="EMBL" id="MCY1075736.1"/>
    </source>
</evidence>
<sequence>MTTESTQRAWERYVSTGLIDGSLLREPVLRAWERSHELGVNPKEPQPEQLSVLDTERLLEQQQTFITAARPYMEALSRAVGLERHAVSLADSHAVVLCFVGDKETVNGPKWLPGPGSLLSEEVCGTNGLATPLAMHGYFEAVGPEHFINRFHLYTGQGIPIRDAGSGVAGALCVGVQRLEASSQLRDMLLCAAHGIEAELFLHQLESDIRQVLAAPGDEQPLCVLHKEVNRLRQSSREGFRMATRQGTASRFEYALRLLHLAEETAQHIRHRALLWRTLASLEVGQLRPIALTELVRELSELLRQEAFRQRVELVFCEQEPVHVQADALVLSRQLLHATLQALALAGPGGAVRIDVRFDRHLFAGKATFLPFPAPEQAQLAPLPQSVTSPALRRGEEREPLLWRLPVLESAPPSGRGGGERGA</sequence>
<organism evidence="1 2">
    <name type="scientific">Archangium lansingense</name>
    <dbReference type="NCBI Taxonomy" id="2995310"/>
    <lineage>
        <taxon>Bacteria</taxon>
        <taxon>Pseudomonadati</taxon>
        <taxon>Myxococcota</taxon>
        <taxon>Myxococcia</taxon>
        <taxon>Myxococcales</taxon>
        <taxon>Cystobacterineae</taxon>
        <taxon>Archangiaceae</taxon>
        <taxon>Archangium</taxon>
    </lineage>
</organism>
<accession>A0ABT4A264</accession>
<keyword evidence="2" id="KW-1185">Reference proteome</keyword>
<dbReference type="EMBL" id="JAPNKA010000001">
    <property type="protein sequence ID" value="MCY1075736.1"/>
    <property type="molecule type" value="Genomic_DNA"/>
</dbReference>
<dbReference type="Gene3D" id="3.30.450.40">
    <property type="match status" value="1"/>
</dbReference>
<comment type="caution">
    <text evidence="1">The sequence shown here is derived from an EMBL/GenBank/DDBJ whole genome shotgun (WGS) entry which is preliminary data.</text>
</comment>
<dbReference type="Proteomes" id="UP001207654">
    <property type="component" value="Unassembled WGS sequence"/>
</dbReference>
<proteinExistence type="predicted"/>
<reference evidence="1 2" key="1">
    <citation type="submission" date="2022-11" db="EMBL/GenBank/DDBJ databases">
        <title>Minimal conservation of predation-associated metabolite biosynthetic gene clusters underscores biosynthetic potential of Myxococcota including descriptions for ten novel species: Archangium lansinium sp. nov., Myxococcus landrumus sp. nov., Nannocystis bai.</title>
        <authorList>
            <person name="Ahearne A."/>
            <person name="Stevens C."/>
            <person name="Phillips K."/>
        </authorList>
    </citation>
    <scope>NUCLEOTIDE SEQUENCE [LARGE SCALE GENOMIC DNA]</scope>
    <source>
        <strain evidence="1 2">MIWBW</strain>
    </source>
</reference>
<evidence type="ECO:0008006" key="3">
    <source>
        <dbReference type="Google" id="ProtNLM"/>
    </source>
</evidence>
<name>A0ABT4A264_9BACT</name>
<dbReference type="InterPro" id="IPR029016">
    <property type="entry name" value="GAF-like_dom_sf"/>
</dbReference>